<evidence type="ECO:0000313" key="2">
    <source>
        <dbReference type="EMBL" id="KAI9274344.1"/>
    </source>
</evidence>
<sequence length="106" mass="12393">MERMVRVAEDNFSKFIQGFFYKSYGGLFEPVILTCSVLIGVFYIKILLESQERFCCCFLLGYHLQGSSTTDFAWTWHNFIRPTVTTTAPDQLMIFGCQTEYLPTFW</sequence>
<evidence type="ECO:0000313" key="3">
    <source>
        <dbReference type="Proteomes" id="UP001209540"/>
    </source>
</evidence>
<organism evidence="2 3">
    <name type="scientific">Phascolomyces articulosus</name>
    <dbReference type="NCBI Taxonomy" id="60185"/>
    <lineage>
        <taxon>Eukaryota</taxon>
        <taxon>Fungi</taxon>
        <taxon>Fungi incertae sedis</taxon>
        <taxon>Mucoromycota</taxon>
        <taxon>Mucoromycotina</taxon>
        <taxon>Mucoromycetes</taxon>
        <taxon>Mucorales</taxon>
        <taxon>Lichtheimiaceae</taxon>
        <taxon>Phascolomyces</taxon>
    </lineage>
</organism>
<dbReference type="AlphaFoldDB" id="A0AAD5PHJ3"/>
<reference evidence="2" key="1">
    <citation type="journal article" date="2022" name="IScience">
        <title>Evolution of zygomycete secretomes and the origins of terrestrial fungal ecologies.</title>
        <authorList>
            <person name="Chang Y."/>
            <person name="Wang Y."/>
            <person name="Mondo S."/>
            <person name="Ahrendt S."/>
            <person name="Andreopoulos W."/>
            <person name="Barry K."/>
            <person name="Beard J."/>
            <person name="Benny G.L."/>
            <person name="Blankenship S."/>
            <person name="Bonito G."/>
            <person name="Cuomo C."/>
            <person name="Desiro A."/>
            <person name="Gervers K.A."/>
            <person name="Hundley H."/>
            <person name="Kuo A."/>
            <person name="LaButti K."/>
            <person name="Lang B.F."/>
            <person name="Lipzen A."/>
            <person name="O'Donnell K."/>
            <person name="Pangilinan J."/>
            <person name="Reynolds N."/>
            <person name="Sandor L."/>
            <person name="Smith M.E."/>
            <person name="Tsang A."/>
            <person name="Grigoriev I.V."/>
            <person name="Stajich J.E."/>
            <person name="Spatafora J.W."/>
        </authorList>
    </citation>
    <scope>NUCLEOTIDE SEQUENCE</scope>
    <source>
        <strain evidence="2">RSA 2281</strain>
    </source>
</reference>
<reference evidence="2" key="2">
    <citation type="submission" date="2023-02" db="EMBL/GenBank/DDBJ databases">
        <authorList>
            <consortium name="DOE Joint Genome Institute"/>
            <person name="Mondo S.J."/>
            <person name="Chang Y."/>
            <person name="Wang Y."/>
            <person name="Ahrendt S."/>
            <person name="Andreopoulos W."/>
            <person name="Barry K."/>
            <person name="Beard J."/>
            <person name="Benny G.L."/>
            <person name="Blankenship S."/>
            <person name="Bonito G."/>
            <person name="Cuomo C."/>
            <person name="Desiro A."/>
            <person name="Gervers K.A."/>
            <person name="Hundley H."/>
            <person name="Kuo A."/>
            <person name="LaButti K."/>
            <person name="Lang B.F."/>
            <person name="Lipzen A."/>
            <person name="O'Donnell K."/>
            <person name="Pangilinan J."/>
            <person name="Reynolds N."/>
            <person name="Sandor L."/>
            <person name="Smith M.W."/>
            <person name="Tsang A."/>
            <person name="Grigoriev I.V."/>
            <person name="Stajich J.E."/>
            <person name="Spatafora J.W."/>
        </authorList>
    </citation>
    <scope>NUCLEOTIDE SEQUENCE</scope>
    <source>
        <strain evidence="2">RSA 2281</strain>
    </source>
</reference>
<dbReference type="EMBL" id="JAIXMP010000004">
    <property type="protein sequence ID" value="KAI9274344.1"/>
    <property type="molecule type" value="Genomic_DNA"/>
</dbReference>
<keyword evidence="1" id="KW-1133">Transmembrane helix</keyword>
<comment type="caution">
    <text evidence="2">The sequence shown here is derived from an EMBL/GenBank/DDBJ whole genome shotgun (WGS) entry which is preliminary data.</text>
</comment>
<name>A0AAD5PHJ3_9FUNG</name>
<protein>
    <submittedName>
        <fullName evidence="2">Uncharacterized protein</fullName>
    </submittedName>
</protein>
<keyword evidence="1" id="KW-0812">Transmembrane</keyword>
<accession>A0AAD5PHJ3</accession>
<keyword evidence="3" id="KW-1185">Reference proteome</keyword>
<keyword evidence="1" id="KW-0472">Membrane</keyword>
<gene>
    <name evidence="2" type="ORF">BDA99DRAFT_532992</name>
</gene>
<proteinExistence type="predicted"/>
<evidence type="ECO:0000256" key="1">
    <source>
        <dbReference type="SAM" id="Phobius"/>
    </source>
</evidence>
<feature type="transmembrane region" description="Helical" evidence="1">
    <location>
        <begin position="24"/>
        <end position="44"/>
    </location>
</feature>
<dbReference type="Proteomes" id="UP001209540">
    <property type="component" value="Unassembled WGS sequence"/>
</dbReference>